<dbReference type="InterPro" id="IPR027417">
    <property type="entry name" value="P-loop_NTPase"/>
</dbReference>
<dbReference type="KEGG" id="sva:SVA_1752"/>
<dbReference type="PANTHER" id="PTHR42926">
    <property type="match status" value="1"/>
</dbReference>
<dbReference type="SMART" id="SM00382">
    <property type="entry name" value="AAA"/>
    <property type="match status" value="2"/>
</dbReference>
<dbReference type="PROSITE" id="PS51146">
    <property type="entry name" value="KAIC"/>
    <property type="match status" value="2"/>
</dbReference>
<dbReference type="PANTHER" id="PTHR42926:SF1">
    <property type="entry name" value="CIRCADIAN CLOCK OSCILLATOR PROTEIN KAIC 1"/>
    <property type="match status" value="1"/>
</dbReference>
<dbReference type="Proteomes" id="UP000218899">
    <property type="component" value="Chromosome"/>
</dbReference>
<sequence length="491" mass="53115">MPSNPGLPLAATGIPGLDAASGGGFPRCRMYLLRGGSGTGKTTLGLQFLLAGREAGEESLYLGLSESRDEIESIARSHDWSLAGIHIHEYSIADQLRAETRQTIFNAAEIELPETMAALLEAMDRVRPARCVVDSLAELRLLADDALRYRRQILLLKEYVVVNRCTVLLLDEHRGPNDVEIENLMHGVILLDHEAAPYGHDRRRLRIKKLRGRRFSEGYHDYRIATGGISVYPRMTLPEGRPAAKVETMSTGVAALDRLLGGGVDRGGSLLLVGPAGTGKSSVAARVAASAAARGEGVAIYLFDESREMFLTRCAGLGLPLPALAETGAALVRAVDPAEMPFGEFANELRRAVDAGARVVVIDTLVGLRTAMREERFLPLQLRELLAYLARSRVVTVLVDREIGGARGPHSTDTLSYLADTVVAFRYYECGGEVRPVISVLKRRAGEHEHAIRELRIGPPEGVDLGPPLTRLRGSVTGGPVCDDRDPDPAG</sequence>
<accession>A0A1B4V452</accession>
<dbReference type="AlphaFoldDB" id="A0A1B4V452"/>
<evidence type="ECO:0000313" key="3">
    <source>
        <dbReference type="Proteomes" id="UP000218899"/>
    </source>
</evidence>
<dbReference type="InterPro" id="IPR003593">
    <property type="entry name" value="AAA+_ATPase"/>
</dbReference>
<dbReference type="Pfam" id="PF06745">
    <property type="entry name" value="ATPase"/>
    <property type="match status" value="2"/>
</dbReference>
<gene>
    <name evidence="2" type="ORF">SVA_1752</name>
</gene>
<organism evidence="2 3">
    <name type="scientific">Sulfurifustis variabilis</name>
    <dbReference type="NCBI Taxonomy" id="1675686"/>
    <lineage>
        <taxon>Bacteria</taxon>
        <taxon>Pseudomonadati</taxon>
        <taxon>Pseudomonadota</taxon>
        <taxon>Gammaproteobacteria</taxon>
        <taxon>Acidiferrobacterales</taxon>
        <taxon>Acidiferrobacteraceae</taxon>
        <taxon>Sulfurifustis</taxon>
    </lineage>
</organism>
<reference evidence="2 3" key="1">
    <citation type="submission" date="2015-08" db="EMBL/GenBank/DDBJ databases">
        <title>Complete genome sequence of Sulfurifustis variabilis.</title>
        <authorList>
            <person name="Miura A."/>
            <person name="Kojima H."/>
            <person name="Fukui M."/>
        </authorList>
    </citation>
    <scope>NUCLEOTIDE SEQUENCE [LARGE SCALE GENOMIC DNA]</scope>
    <source>
        <strain evidence="3">skN76</strain>
    </source>
</reference>
<dbReference type="InterPro" id="IPR014774">
    <property type="entry name" value="KaiC-like_dom"/>
</dbReference>
<dbReference type="SUPFAM" id="SSF52540">
    <property type="entry name" value="P-loop containing nucleoside triphosphate hydrolases"/>
    <property type="match status" value="2"/>
</dbReference>
<dbReference type="EMBL" id="AP014936">
    <property type="protein sequence ID" value="BAU48306.1"/>
    <property type="molecule type" value="Genomic_DNA"/>
</dbReference>
<proteinExistence type="predicted"/>
<protein>
    <submittedName>
        <fullName evidence="2">Circadian clock protein KaiC</fullName>
    </submittedName>
</protein>
<name>A0A1B4V452_9GAMM</name>
<dbReference type="Gene3D" id="3.40.50.300">
    <property type="entry name" value="P-loop containing nucleotide triphosphate hydrolases"/>
    <property type="match status" value="2"/>
</dbReference>
<dbReference type="InterPro" id="IPR051347">
    <property type="entry name" value="Circadian_clock_KaiC-rel"/>
</dbReference>
<dbReference type="GO" id="GO:0005524">
    <property type="term" value="F:ATP binding"/>
    <property type="evidence" value="ECO:0007669"/>
    <property type="project" value="InterPro"/>
</dbReference>
<keyword evidence="3" id="KW-1185">Reference proteome</keyword>
<dbReference type="InterPro" id="IPR010624">
    <property type="entry name" value="KaiC_dom"/>
</dbReference>
<evidence type="ECO:0000313" key="2">
    <source>
        <dbReference type="EMBL" id="BAU48306.1"/>
    </source>
</evidence>
<evidence type="ECO:0000259" key="1">
    <source>
        <dbReference type="PROSITE" id="PS51146"/>
    </source>
</evidence>
<feature type="domain" description="KaiC" evidence="1">
    <location>
        <begin position="8"/>
        <end position="245"/>
    </location>
</feature>
<feature type="domain" description="KaiC" evidence="1">
    <location>
        <begin position="247"/>
        <end position="479"/>
    </location>
</feature>